<gene>
    <name evidence="3" type="ORF">EKG83_16410</name>
</gene>
<dbReference type="PANTHER" id="PTHR44757">
    <property type="entry name" value="DIGUANYLATE CYCLASE DGCP"/>
    <property type="match status" value="1"/>
</dbReference>
<feature type="domain" description="EAL" evidence="1">
    <location>
        <begin position="294"/>
        <end position="549"/>
    </location>
</feature>
<dbReference type="Gene3D" id="3.30.450.20">
    <property type="entry name" value="PAS domain"/>
    <property type="match status" value="1"/>
</dbReference>
<feature type="domain" description="GGDEF" evidence="2">
    <location>
        <begin position="152"/>
        <end position="285"/>
    </location>
</feature>
<dbReference type="Gene3D" id="3.30.70.270">
    <property type="match status" value="1"/>
</dbReference>
<evidence type="ECO:0000259" key="1">
    <source>
        <dbReference type="PROSITE" id="PS50883"/>
    </source>
</evidence>
<evidence type="ECO:0000313" key="4">
    <source>
        <dbReference type="Proteomes" id="UP000325787"/>
    </source>
</evidence>
<dbReference type="EMBL" id="CP034550">
    <property type="protein sequence ID" value="QFZ18821.1"/>
    <property type="molecule type" value="Genomic_DNA"/>
</dbReference>
<protein>
    <submittedName>
        <fullName evidence="3">GGDEF and EAL domain-containing protein</fullName>
    </submittedName>
</protein>
<dbReference type="SUPFAM" id="SSF55073">
    <property type="entry name" value="Nucleotide cyclase"/>
    <property type="match status" value="1"/>
</dbReference>
<dbReference type="Pfam" id="PF00563">
    <property type="entry name" value="EAL"/>
    <property type="match status" value="1"/>
</dbReference>
<dbReference type="Pfam" id="PF00990">
    <property type="entry name" value="GGDEF"/>
    <property type="match status" value="1"/>
</dbReference>
<dbReference type="CDD" id="cd01948">
    <property type="entry name" value="EAL"/>
    <property type="match status" value="1"/>
</dbReference>
<accession>A0A5Q0GXY1</accession>
<organism evidence="3 4">
    <name type="scientific">Saccharothrix syringae</name>
    <name type="common">Nocardiopsis syringae</name>
    <dbReference type="NCBI Taxonomy" id="103733"/>
    <lineage>
        <taxon>Bacteria</taxon>
        <taxon>Bacillati</taxon>
        <taxon>Actinomycetota</taxon>
        <taxon>Actinomycetes</taxon>
        <taxon>Pseudonocardiales</taxon>
        <taxon>Pseudonocardiaceae</taxon>
        <taxon>Saccharothrix</taxon>
    </lineage>
</organism>
<dbReference type="KEGG" id="ssyi:EKG83_16410"/>
<dbReference type="Proteomes" id="UP000325787">
    <property type="component" value="Chromosome"/>
</dbReference>
<sequence>MRDNTRLHEAPDPGANDGTGAVRAFFDRTSLGFAVLDPGGAVLDANAALGDLTGRPVEALTGVHVTEVFAADGDLGAGRLRVEARVASPDGDGAAVVLDVAPLGGGRRAVVVVDAGETTALRGALIRQSLNDLVTGLPNRVQFLRWLERCPDVAGLVHLDVDGFHVVNEALGHDAGDRLLRSLAARLLEICAPRGRVARTGHDEFTVLVDDPADTLVLVGIVEEVDASLAEPVYLDGVGVGVAISAGISVQRTRGRTAADLMRTAEVAARWSRQDGRARWTLYDHRRDAGERRRFTLAASVAGALENGEVDTRYTPLFSLPDRDVVGLEAVLRWDHPERGPLPQQNVLESAVATGNAVRLGRKVLADACAHAGRWRAEFGDRTPPVAVRLTAHQCREPELVATVRRHLADADLPADRLWLIVEDDVLLSLDADQADELDVLAADGVSVLREQHGGGRFDALGVPVSGLKVDGSVVHGLDDTADPLVRSAVTGMLSWAVRNLDGGLFAQDVRTEAEALELTRLGITAAQGPYFGDPLDAEGVRALLHRTT</sequence>
<dbReference type="SUPFAM" id="SSF141868">
    <property type="entry name" value="EAL domain-like"/>
    <property type="match status" value="1"/>
</dbReference>
<dbReference type="Gene3D" id="3.20.20.450">
    <property type="entry name" value="EAL domain"/>
    <property type="match status" value="1"/>
</dbReference>
<dbReference type="RefSeq" id="WP_033430979.1">
    <property type="nucleotide sequence ID" value="NZ_CP034550.1"/>
</dbReference>
<evidence type="ECO:0000259" key="2">
    <source>
        <dbReference type="PROSITE" id="PS50887"/>
    </source>
</evidence>
<dbReference type="NCBIfam" id="TIGR00254">
    <property type="entry name" value="GGDEF"/>
    <property type="match status" value="1"/>
</dbReference>
<dbReference type="AlphaFoldDB" id="A0A5Q0GXY1"/>
<dbReference type="SMART" id="SM00052">
    <property type="entry name" value="EAL"/>
    <property type="match status" value="1"/>
</dbReference>
<dbReference type="PANTHER" id="PTHR44757:SF2">
    <property type="entry name" value="BIOFILM ARCHITECTURE MAINTENANCE PROTEIN MBAA"/>
    <property type="match status" value="1"/>
</dbReference>
<dbReference type="PROSITE" id="PS50887">
    <property type="entry name" value="GGDEF"/>
    <property type="match status" value="1"/>
</dbReference>
<reference evidence="4" key="1">
    <citation type="journal article" date="2021" name="Curr. Microbiol.">
        <title>Complete genome of nocamycin-producing strain Saccharothrix syringae NRRL B-16468 reveals the biosynthetic potential for secondary metabolites.</title>
        <authorList>
            <person name="Mo X."/>
            <person name="Yang S."/>
        </authorList>
    </citation>
    <scope>NUCLEOTIDE SEQUENCE [LARGE SCALE GENOMIC DNA]</scope>
    <source>
        <strain evidence="4">ATCC 51364 / DSM 43886 / JCM 6844 / KCTC 9398 / NBRC 14523 / NRRL B-16468 / INA 2240</strain>
    </source>
</reference>
<dbReference type="CDD" id="cd01949">
    <property type="entry name" value="GGDEF"/>
    <property type="match status" value="1"/>
</dbReference>
<dbReference type="SMART" id="SM00267">
    <property type="entry name" value="GGDEF"/>
    <property type="match status" value="1"/>
</dbReference>
<dbReference type="SUPFAM" id="SSF55785">
    <property type="entry name" value="PYP-like sensor domain (PAS domain)"/>
    <property type="match status" value="1"/>
</dbReference>
<proteinExistence type="predicted"/>
<dbReference type="PROSITE" id="PS50883">
    <property type="entry name" value="EAL"/>
    <property type="match status" value="1"/>
</dbReference>
<dbReference type="InterPro" id="IPR001633">
    <property type="entry name" value="EAL_dom"/>
</dbReference>
<name>A0A5Q0GXY1_SACSY</name>
<dbReference type="InterPro" id="IPR052155">
    <property type="entry name" value="Biofilm_reg_signaling"/>
</dbReference>
<dbReference type="InterPro" id="IPR035919">
    <property type="entry name" value="EAL_sf"/>
</dbReference>
<dbReference type="InterPro" id="IPR035965">
    <property type="entry name" value="PAS-like_dom_sf"/>
</dbReference>
<dbReference type="OrthoDB" id="3672737at2"/>
<keyword evidence="4" id="KW-1185">Reference proteome</keyword>
<dbReference type="InterPro" id="IPR000160">
    <property type="entry name" value="GGDEF_dom"/>
</dbReference>
<dbReference type="InterPro" id="IPR029787">
    <property type="entry name" value="Nucleotide_cyclase"/>
</dbReference>
<dbReference type="InterPro" id="IPR043128">
    <property type="entry name" value="Rev_trsase/Diguanyl_cyclase"/>
</dbReference>
<evidence type="ECO:0000313" key="3">
    <source>
        <dbReference type="EMBL" id="QFZ18821.1"/>
    </source>
</evidence>